<dbReference type="EMBL" id="LWSG01000023">
    <property type="protein sequence ID" value="OAS85115.1"/>
    <property type="molecule type" value="Genomic_DNA"/>
</dbReference>
<comment type="caution">
    <text evidence="1">The sequence shown here is derived from an EMBL/GenBank/DDBJ whole genome shotgun (WGS) entry which is preliminary data.</text>
</comment>
<reference evidence="2" key="1">
    <citation type="submission" date="2016-04" db="EMBL/GenBank/DDBJ databases">
        <authorList>
            <person name="Lyu Z."/>
            <person name="Lyu W."/>
        </authorList>
    </citation>
    <scope>NUCLEOTIDE SEQUENCE [LARGE SCALE GENOMIC DNA]</scope>
    <source>
        <strain evidence="2">C44</strain>
    </source>
</reference>
<accession>A0A179SU09</accession>
<dbReference type="AlphaFoldDB" id="A0A179SU09"/>
<gene>
    <name evidence="1" type="ORF">A6K24_06280</name>
</gene>
<dbReference type="Proteomes" id="UP000078534">
    <property type="component" value="Unassembled WGS sequence"/>
</dbReference>
<dbReference type="STRING" id="152268.A6K24_06280"/>
<dbReference type="OrthoDB" id="2882981at2"/>
<proteinExistence type="predicted"/>
<dbReference type="RefSeq" id="WP_066335008.1">
    <property type="nucleotide sequence ID" value="NZ_LWSG01000023.1"/>
</dbReference>
<evidence type="ECO:0008006" key="3">
    <source>
        <dbReference type="Google" id="ProtNLM"/>
    </source>
</evidence>
<sequence length="213" mass="24155">MVYVIIAIFLAYIIYKYQNSKQKETQVSNQNNLLSVINQKDINEQQKFISRDFSNALIVDNENHLHIFYNKFKKQNGEFEIGYAEYSPDQIMESEIIIDNQLIQKTVRSSQLAGIAVGGLVGGGVGAIIGGLSGSKSSEDKIKNVDLKILVEDMSKPSYKINFLTNFDPDTNLEYKKGYSKDSGEVRAALNNIEKWYGIMEILIRQQNKVVEQ</sequence>
<evidence type="ECO:0000313" key="1">
    <source>
        <dbReference type="EMBL" id="OAS85115.1"/>
    </source>
</evidence>
<organism evidence="1 2">
    <name type="scientific">Metabacillus litoralis</name>
    <dbReference type="NCBI Taxonomy" id="152268"/>
    <lineage>
        <taxon>Bacteria</taxon>
        <taxon>Bacillati</taxon>
        <taxon>Bacillota</taxon>
        <taxon>Bacilli</taxon>
        <taxon>Bacillales</taxon>
        <taxon>Bacillaceae</taxon>
        <taxon>Metabacillus</taxon>
    </lineage>
</organism>
<protein>
    <recommendedName>
        <fullName evidence="3">Immunity protein</fullName>
    </recommendedName>
</protein>
<name>A0A179SU09_9BACI</name>
<keyword evidence="2" id="KW-1185">Reference proteome</keyword>
<evidence type="ECO:0000313" key="2">
    <source>
        <dbReference type="Proteomes" id="UP000078534"/>
    </source>
</evidence>